<dbReference type="SUPFAM" id="SSF53098">
    <property type="entry name" value="Ribonuclease H-like"/>
    <property type="match status" value="1"/>
</dbReference>
<accession>A0A1D7Y2V8</accession>
<evidence type="ECO:0000313" key="3">
    <source>
        <dbReference type="Proteomes" id="UP000094960"/>
    </source>
</evidence>
<dbReference type="Proteomes" id="UP000094960">
    <property type="component" value="Chromosome"/>
</dbReference>
<evidence type="ECO:0000313" key="2">
    <source>
        <dbReference type="EMBL" id="AOR29875.1"/>
    </source>
</evidence>
<keyword evidence="3" id="KW-1185">Reference proteome</keyword>
<organism evidence="2 3">
    <name type="scientific">Streptomyces fodineus</name>
    <dbReference type="NCBI Taxonomy" id="1904616"/>
    <lineage>
        <taxon>Bacteria</taxon>
        <taxon>Bacillati</taxon>
        <taxon>Actinomycetota</taxon>
        <taxon>Actinomycetes</taxon>
        <taxon>Kitasatosporales</taxon>
        <taxon>Streptomycetaceae</taxon>
        <taxon>Streptomyces</taxon>
    </lineage>
</organism>
<dbReference type="AlphaFoldDB" id="A0A1D7Y2V8"/>
<proteinExistence type="predicted"/>
<dbReference type="PANTHER" id="PTHR46889:SF4">
    <property type="entry name" value="TRANSPOSASE INSO FOR INSERTION SEQUENCE ELEMENT IS911B-RELATED"/>
    <property type="match status" value="1"/>
</dbReference>
<sequence>MWPSTAPTSGPQCSSRQFADLAVEFGIRPSVGRTGPCWDNALAESFFATHKRELADDRPRQSRAEARTAILEWIEAW</sequence>
<dbReference type="Pfam" id="PF13683">
    <property type="entry name" value="rve_3"/>
    <property type="match status" value="1"/>
</dbReference>
<dbReference type="EMBL" id="CP017248">
    <property type="protein sequence ID" value="AOR29875.1"/>
    <property type="molecule type" value="Genomic_DNA"/>
</dbReference>
<dbReference type="InterPro" id="IPR001584">
    <property type="entry name" value="Integrase_cat-core"/>
</dbReference>
<gene>
    <name evidence="2" type="ORF">BFF78_01160</name>
</gene>
<dbReference type="InterPro" id="IPR012337">
    <property type="entry name" value="RNaseH-like_sf"/>
</dbReference>
<reference evidence="3" key="1">
    <citation type="submission" date="2016-09" db="EMBL/GenBank/DDBJ databases">
        <title>Streptomyces puniciscabiei strain:TW1S1 Genome sequencing and assembly.</title>
        <authorList>
            <person name="Kim M.-K."/>
            <person name="Kim S.B."/>
        </authorList>
    </citation>
    <scope>NUCLEOTIDE SEQUENCE [LARGE SCALE GENOMIC DNA]</scope>
    <source>
        <strain evidence="3">TW1S1</strain>
    </source>
</reference>
<dbReference type="GO" id="GO:0015074">
    <property type="term" value="P:DNA integration"/>
    <property type="evidence" value="ECO:0007669"/>
    <property type="project" value="InterPro"/>
</dbReference>
<feature type="domain" description="Integrase catalytic" evidence="1">
    <location>
        <begin position="26"/>
        <end position="75"/>
    </location>
</feature>
<evidence type="ECO:0000259" key="1">
    <source>
        <dbReference type="Pfam" id="PF13683"/>
    </source>
</evidence>
<dbReference type="InterPro" id="IPR050900">
    <property type="entry name" value="Transposase_IS3/IS150/IS904"/>
</dbReference>
<dbReference type="GO" id="GO:0003676">
    <property type="term" value="F:nucleic acid binding"/>
    <property type="evidence" value="ECO:0007669"/>
    <property type="project" value="InterPro"/>
</dbReference>
<name>A0A1D7Y2V8_9ACTN</name>
<dbReference type="RefSeq" id="WP_069776531.1">
    <property type="nucleotide sequence ID" value="NZ_CP017248.1"/>
</dbReference>
<dbReference type="Gene3D" id="3.30.420.10">
    <property type="entry name" value="Ribonuclease H-like superfamily/Ribonuclease H"/>
    <property type="match status" value="1"/>
</dbReference>
<protein>
    <recommendedName>
        <fullName evidence="1">Integrase catalytic domain-containing protein</fullName>
    </recommendedName>
</protein>
<dbReference type="PANTHER" id="PTHR46889">
    <property type="entry name" value="TRANSPOSASE INSF FOR INSERTION SEQUENCE IS3B-RELATED"/>
    <property type="match status" value="1"/>
</dbReference>
<dbReference type="KEGG" id="spun:BFF78_01160"/>
<dbReference type="InterPro" id="IPR036397">
    <property type="entry name" value="RNaseH_sf"/>
</dbReference>